<dbReference type="Proteomes" id="UP000035199">
    <property type="component" value="Chromosome"/>
</dbReference>
<feature type="binding site" evidence="7">
    <location>
        <position position="57"/>
    </location>
    <ligand>
        <name>ATP</name>
        <dbReference type="ChEBI" id="CHEBI:30616"/>
    </ligand>
</feature>
<evidence type="ECO:0000256" key="4">
    <source>
        <dbReference type="ARBA" id="ARBA00022786"/>
    </source>
</evidence>
<keyword evidence="6 7" id="KW-0460">Magnesium</keyword>
<dbReference type="Pfam" id="PF03136">
    <property type="entry name" value="Pup_ligase"/>
    <property type="match status" value="1"/>
</dbReference>
<evidence type="ECO:0000313" key="10">
    <source>
        <dbReference type="Proteomes" id="UP000035199"/>
    </source>
</evidence>
<dbReference type="GO" id="GO:0005524">
    <property type="term" value="F:ATP binding"/>
    <property type="evidence" value="ECO:0007669"/>
    <property type="project" value="UniProtKB-UniRule"/>
</dbReference>
<evidence type="ECO:0000256" key="3">
    <source>
        <dbReference type="ARBA" id="ARBA00022741"/>
    </source>
</evidence>
<dbReference type="InterPro" id="IPR004347">
    <property type="entry name" value="Pup_ligase/deamidase"/>
</dbReference>
<evidence type="ECO:0000256" key="2">
    <source>
        <dbReference type="ARBA" id="ARBA00022723"/>
    </source>
</evidence>
<reference evidence="10" key="2">
    <citation type="submission" date="2015-05" db="EMBL/GenBank/DDBJ databases">
        <title>Complete genome sequence of Corynebacterium mustelae DSM 45274, isolated from various tissues of a male ferret with lethal sepsis.</title>
        <authorList>
            <person name="Ruckert C."/>
            <person name="Albersmeier A."/>
            <person name="Winkler A."/>
            <person name="Tauch A."/>
        </authorList>
    </citation>
    <scope>NUCLEOTIDE SEQUENCE [LARGE SCALE GENOMIC DNA]</scope>
    <source>
        <strain evidence="10">DSM 45274</strain>
    </source>
</reference>
<dbReference type="GO" id="GO:0016879">
    <property type="term" value="F:ligase activity, forming carbon-nitrogen bonds"/>
    <property type="evidence" value="ECO:0007669"/>
    <property type="project" value="UniProtKB-UniRule"/>
</dbReference>
<sequence>MEVFTRRIMGIETEYGITCVTNTGSRKLNADEIARFMFRPVVEKWASSNIFIPNASRLYLDVGSHPEIATAECDSVSQLIAYDRAGDVIVDRLAQQAEAQLASDGISGNVYLFKNNLDSAGNSYGCHENYLVARDVVLRSLGRKLLPFLITRQLVCGAGAIKDGAYHFSQRADHVWEGVSSATTRSRPIINTRDEPHADSHRFRRLHVIVGDSNLAEPTTAVKVGATLLVLEMIEAGFELPTFELANEIAAIKDISADLSGRTEVPLLKPESEDDPLANSGSSMAANPTALEIQQAYCDAAHRWLDVRENYTENETATAGTSTAELSRVVKLWQRTLQAIRTGDYSLISRDIDWAIKLTLMRQFQDKLGVEPTDFSHPKLQYMDLMYHDIRRGRGIFPQLEARGVVNRWITNKAVDDAVNNPPTTTRAALRGKFLAAAEKVAAPFSVDWMRLKVNRPDPQIVELNNPFAAHDPRVDDLISYMHLHQETYAQQEG</sequence>
<comment type="pathway">
    <text evidence="7">Protein degradation; proteasomal Pup-dependent pathway.</text>
</comment>
<feature type="binding site" evidence="7">
    <location>
        <position position="59"/>
    </location>
    <ligand>
        <name>Mg(2+)</name>
        <dbReference type="ChEBI" id="CHEBI:18420"/>
    </ligand>
</feature>
<feature type="binding site" evidence="7">
    <location>
        <position position="12"/>
    </location>
    <ligand>
        <name>Mg(2+)</name>
        <dbReference type="ChEBI" id="CHEBI:18420"/>
    </ligand>
</feature>
<dbReference type="UniPathway" id="UPA00998"/>
<dbReference type="NCBIfam" id="TIGR03686">
    <property type="entry name" value="pupylate_PafA"/>
    <property type="match status" value="1"/>
</dbReference>
<dbReference type="GO" id="GO:0010498">
    <property type="term" value="P:proteasomal protein catabolic process"/>
    <property type="evidence" value="ECO:0007669"/>
    <property type="project" value="UniProtKB-UniRule"/>
</dbReference>
<protein>
    <recommendedName>
        <fullName evidence="7 8">Pup--protein ligase</fullName>
        <ecNumber evidence="7 8">6.3.1.19</ecNumber>
    </recommendedName>
    <alternativeName>
        <fullName evidence="7">Proteasome accessory factor A</fullName>
    </alternativeName>
    <alternativeName>
        <fullName evidence="7">Pup-conjugating enzyme</fullName>
    </alternativeName>
</protein>
<gene>
    <name evidence="7 9" type="primary">pafA</name>
    <name evidence="9" type="ORF">CMUST_08010</name>
</gene>
<name>A0A0G3H471_9CORY</name>
<dbReference type="UniPathway" id="UPA00997"/>
<dbReference type="GO" id="GO:0019787">
    <property type="term" value="F:ubiquitin-like protein transferase activity"/>
    <property type="evidence" value="ECO:0007669"/>
    <property type="project" value="UniProtKB-UniRule"/>
</dbReference>
<feature type="binding site" evidence="7">
    <location>
        <position position="449"/>
    </location>
    <ligand>
        <name>ATP</name>
        <dbReference type="ChEBI" id="CHEBI:30616"/>
    </ligand>
</feature>
<comment type="pathway">
    <text evidence="7">Protein modification; protein pupylation.</text>
</comment>
<comment type="similarity">
    <text evidence="7">Belongs to the Pup ligase/Pup deamidase family. Pup-conjugating enzyme subfamily.</text>
</comment>
<dbReference type="InterPro" id="IPR022279">
    <property type="entry name" value="Pup_ligase"/>
</dbReference>
<evidence type="ECO:0000313" key="9">
    <source>
        <dbReference type="EMBL" id="AKK05927.1"/>
    </source>
</evidence>
<proteinExistence type="inferred from homology"/>
<accession>A0A0G3H471</accession>
<evidence type="ECO:0000256" key="6">
    <source>
        <dbReference type="ARBA" id="ARBA00022842"/>
    </source>
</evidence>
<dbReference type="AlphaFoldDB" id="A0A0G3H471"/>
<comment type="function">
    <text evidence="7">Catalyzes the covalent attachment of the prokaryotic ubiquitin-like protein modifier Pup to the proteasomal substrate proteins, thereby targeting them for proteasomal degradation. This tagging system is termed pupylation. The ligation reaction involves the side-chain carboxylate of the C-terminal glutamate of Pup and the side-chain amino group of a substrate lysine.</text>
</comment>
<dbReference type="STRING" id="571915.CMUST_08010"/>
<keyword evidence="10" id="KW-1185">Reference proteome</keyword>
<dbReference type="PATRIC" id="fig|571915.4.peg.1705"/>
<dbReference type="GO" id="GO:0000287">
    <property type="term" value="F:magnesium ion binding"/>
    <property type="evidence" value="ECO:0007669"/>
    <property type="project" value="UniProtKB-UniRule"/>
</dbReference>
<dbReference type="EMBL" id="CP011542">
    <property type="protein sequence ID" value="AKK05927.1"/>
    <property type="molecule type" value="Genomic_DNA"/>
</dbReference>
<reference evidence="9 10" key="1">
    <citation type="journal article" date="2015" name="Genome Announc.">
        <title>Complete Genome Sequence of the Type Strain Corynebacterium mustelae DSM 45274, Isolated from Various Tissues of a Male Ferret with Lethal Sepsis.</title>
        <authorList>
            <person name="Ruckert C."/>
            <person name="Eimer J."/>
            <person name="Winkler A."/>
            <person name="Tauch A."/>
        </authorList>
    </citation>
    <scope>NUCLEOTIDE SEQUENCE [LARGE SCALE GENOMIC DNA]</scope>
    <source>
        <strain evidence="9 10">DSM 45274</strain>
    </source>
</reference>
<keyword evidence="4 7" id="KW-0833">Ubl conjugation pathway</keyword>
<feature type="binding site" evidence="7">
    <location>
        <position position="67"/>
    </location>
    <ligand>
        <name>Mg(2+)</name>
        <dbReference type="ChEBI" id="CHEBI:18420"/>
    </ligand>
</feature>
<dbReference type="EC" id="6.3.1.19" evidence="7 8"/>
<dbReference type="HAMAP" id="MF_02111">
    <property type="entry name" value="Pup_ligase"/>
    <property type="match status" value="1"/>
</dbReference>
<feature type="binding site" evidence="7">
    <location>
        <position position="70"/>
    </location>
    <ligand>
        <name>ATP</name>
        <dbReference type="ChEBI" id="CHEBI:30616"/>
    </ligand>
</feature>
<organism evidence="9 10">
    <name type="scientific">Corynebacterium mustelae</name>
    <dbReference type="NCBI Taxonomy" id="571915"/>
    <lineage>
        <taxon>Bacteria</taxon>
        <taxon>Bacillati</taxon>
        <taxon>Actinomycetota</taxon>
        <taxon>Actinomycetes</taxon>
        <taxon>Mycobacteriales</taxon>
        <taxon>Corynebacteriaceae</taxon>
        <taxon>Corynebacterium</taxon>
    </lineage>
</organism>
<keyword evidence="3 7" id="KW-0547">Nucleotide-binding</keyword>
<evidence type="ECO:0000256" key="7">
    <source>
        <dbReference type="HAMAP-Rule" id="MF_02111"/>
    </source>
</evidence>
<evidence type="ECO:0000256" key="8">
    <source>
        <dbReference type="NCBIfam" id="TIGR03686"/>
    </source>
</evidence>
<dbReference type="GO" id="GO:0019941">
    <property type="term" value="P:modification-dependent protein catabolic process"/>
    <property type="evidence" value="ECO:0007669"/>
    <property type="project" value="UniProtKB-UniRule"/>
</dbReference>
<dbReference type="PANTHER" id="PTHR42307:SF3">
    <property type="entry name" value="PUP--PROTEIN LIGASE"/>
    <property type="match status" value="1"/>
</dbReference>
<feature type="active site" description="Proton acceptor" evidence="7">
    <location>
        <position position="61"/>
    </location>
</feature>
<comment type="catalytic activity">
    <reaction evidence="7">
        <text>ATP + [prokaryotic ubiquitin-like protein]-L-glutamate + [protein]-L-lysine = ADP + phosphate + N(6)-([prokaryotic ubiquitin-like protein]-gamma-L-glutamyl)-[protein]-L-lysine.</text>
        <dbReference type="EC" id="6.3.1.19"/>
    </reaction>
</comment>
<keyword evidence="5 7" id="KW-0067">ATP-binding</keyword>
<dbReference type="GO" id="GO:0070490">
    <property type="term" value="P:protein pupylation"/>
    <property type="evidence" value="ECO:0007669"/>
    <property type="project" value="UniProtKB-UniRule"/>
</dbReference>
<keyword evidence="2 7" id="KW-0479">Metal-binding</keyword>
<dbReference type="PANTHER" id="PTHR42307">
    <property type="entry name" value="PUP DEAMIDASE/DEPUPYLASE"/>
    <property type="match status" value="1"/>
</dbReference>
<evidence type="ECO:0000256" key="5">
    <source>
        <dbReference type="ARBA" id="ARBA00022840"/>
    </source>
</evidence>
<dbReference type="KEGG" id="cmv:CMUST_08010"/>
<keyword evidence="1 7" id="KW-0436">Ligase</keyword>
<comment type="miscellaneous">
    <text evidence="7">The reaction mechanism probably proceeds via the activation of Pup by phosphorylation of its C-terminal glutamate, which is then subject to nucleophilic attack by the substrate lysine, resulting in an isopeptide bond and the release of phosphate as a good leaving group.</text>
</comment>
<evidence type="ECO:0000256" key="1">
    <source>
        <dbReference type="ARBA" id="ARBA00022598"/>
    </source>
</evidence>